<dbReference type="EMBL" id="JACHGN010000007">
    <property type="protein sequence ID" value="MBB5133974.1"/>
    <property type="molecule type" value="Genomic_DNA"/>
</dbReference>
<reference evidence="1 2" key="1">
    <citation type="submission" date="2020-08" db="EMBL/GenBank/DDBJ databases">
        <title>Genomic Encyclopedia of Type Strains, Phase IV (KMG-IV): sequencing the most valuable type-strain genomes for metagenomic binning, comparative biology and taxonomic classification.</title>
        <authorList>
            <person name="Goeker M."/>
        </authorList>
    </citation>
    <scope>NUCLEOTIDE SEQUENCE [LARGE SCALE GENOMIC DNA]</scope>
    <source>
        <strain evidence="1 2">DSM 45615</strain>
    </source>
</reference>
<protein>
    <submittedName>
        <fullName evidence="1">Uncharacterized protein</fullName>
    </submittedName>
</protein>
<keyword evidence="2" id="KW-1185">Reference proteome</keyword>
<comment type="caution">
    <text evidence="1">The sequence shown here is derived from an EMBL/GenBank/DDBJ whole genome shotgun (WGS) entry which is preliminary data.</text>
</comment>
<proteinExistence type="predicted"/>
<evidence type="ECO:0000313" key="1">
    <source>
        <dbReference type="EMBL" id="MBB5133974.1"/>
    </source>
</evidence>
<accession>A0A840NYK3</accession>
<sequence length="69" mass="6956">MSVILSALQVTAAAAPSGGSGCLLVEELQPAAARGTSPHPCRCLVLLMSASPCDHPPPAPLVPKMKRGP</sequence>
<dbReference type="Proteomes" id="UP000578449">
    <property type="component" value="Unassembled WGS sequence"/>
</dbReference>
<name>A0A840NYK3_9ACTN</name>
<dbReference type="AlphaFoldDB" id="A0A840NYK3"/>
<evidence type="ECO:0000313" key="2">
    <source>
        <dbReference type="Proteomes" id="UP000578449"/>
    </source>
</evidence>
<gene>
    <name evidence="1" type="ORF">HNP84_003700</name>
</gene>
<organism evidence="1 2">
    <name type="scientific">Thermocatellispora tengchongensis</name>
    <dbReference type="NCBI Taxonomy" id="1073253"/>
    <lineage>
        <taxon>Bacteria</taxon>
        <taxon>Bacillati</taxon>
        <taxon>Actinomycetota</taxon>
        <taxon>Actinomycetes</taxon>
        <taxon>Streptosporangiales</taxon>
        <taxon>Streptosporangiaceae</taxon>
        <taxon>Thermocatellispora</taxon>
    </lineage>
</organism>